<dbReference type="RefSeq" id="XP_021110987.1">
    <property type="nucleotide sequence ID" value="XM_021255328.1"/>
</dbReference>
<feature type="region of interest" description="Disordered" evidence="1">
    <location>
        <begin position="147"/>
        <end position="236"/>
    </location>
</feature>
<dbReference type="GeneID" id="110348367"/>
<feature type="compositionally biased region" description="Low complexity" evidence="1">
    <location>
        <begin position="33"/>
        <end position="46"/>
    </location>
</feature>
<feature type="compositionally biased region" description="Basic and acidic residues" evidence="1">
    <location>
        <begin position="47"/>
        <end position="61"/>
    </location>
</feature>
<name>A0AAX6SPS3_HETGA</name>
<accession>A0AAX6SPS3</accession>
<organism evidence="2 3">
    <name type="scientific">Heterocephalus glaber</name>
    <name type="common">Naked mole rat</name>
    <dbReference type="NCBI Taxonomy" id="10181"/>
    <lineage>
        <taxon>Eukaryota</taxon>
        <taxon>Metazoa</taxon>
        <taxon>Chordata</taxon>
        <taxon>Craniata</taxon>
        <taxon>Vertebrata</taxon>
        <taxon>Euteleostomi</taxon>
        <taxon>Mammalia</taxon>
        <taxon>Eutheria</taxon>
        <taxon>Euarchontoglires</taxon>
        <taxon>Glires</taxon>
        <taxon>Rodentia</taxon>
        <taxon>Hystricomorpha</taxon>
        <taxon>Bathyergidae</taxon>
        <taxon>Heterocephalus</taxon>
    </lineage>
</organism>
<evidence type="ECO:0000313" key="3">
    <source>
        <dbReference type="RefSeq" id="XP_021110987.1"/>
    </source>
</evidence>
<keyword evidence="2" id="KW-1185">Reference proteome</keyword>
<protein>
    <submittedName>
        <fullName evidence="3">Uncharacterized protein</fullName>
    </submittedName>
</protein>
<gene>
    <name evidence="3" type="primary">LOC110348367</name>
</gene>
<feature type="compositionally biased region" description="Pro residues" evidence="1">
    <location>
        <begin position="226"/>
        <end position="236"/>
    </location>
</feature>
<evidence type="ECO:0000313" key="2">
    <source>
        <dbReference type="Proteomes" id="UP000694906"/>
    </source>
</evidence>
<reference evidence="3" key="1">
    <citation type="submission" date="2025-08" db="UniProtKB">
        <authorList>
            <consortium name="RefSeq"/>
        </authorList>
    </citation>
    <scope>IDENTIFICATION</scope>
</reference>
<feature type="compositionally biased region" description="Low complexity" evidence="1">
    <location>
        <begin position="98"/>
        <end position="117"/>
    </location>
</feature>
<proteinExistence type="predicted"/>
<dbReference type="Proteomes" id="UP000694906">
    <property type="component" value="Unplaced"/>
</dbReference>
<evidence type="ECO:0000256" key="1">
    <source>
        <dbReference type="SAM" id="MobiDB-lite"/>
    </source>
</evidence>
<sequence>MCGKKAEPTYFREPRTLSGLCRAVRGRGDCSERSAPAGASPSPAARRAGDRGEVARGEGRYSPRPAGSSPPAVDASRGQQPARRPATLHDPRPPPPTAAAARAGRSTRSSRSSCARWRGGGSRRAGPFALRARGCAACGETRAAVGRNQVEGDPRFRARGGRGGGDHRGRRCMTWLGPGDSARAFPGPPSRREPWSRSGSFRTRQTEDLATSRPGGSSSGDAQGLGPPPPGPSLCP</sequence>
<dbReference type="AlphaFoldDB" id="A0AAX6SPS3"/>
<feature type="region of interest" description="Disordered" evidence="1">
    <location>
        <begin position="27"/>
        <end position="129"/>
    </location>
</feature>